<gene>
    <name evidence="6" type="primary">SH3TC1</name>
</gene>
<name>A0A8D0GCN6_SPHPU</name>
<keyword evidence="7" id="KW-1185">Reference proteome</keyword>
<dbReference type="AlphaFoldDB" id="A0A8D0GCN6"/>
<feature type="signal peptide" evidence="4">
    <location>
        <begin position="1"/>
        <end position="23"/>
    </location>
</feature>
<dbReference type="InterPro" id="IPR036028">
    <property type="entry name" value="SH3-like_dom_sf"/>
</dbReference>
<evidence type="ECO:0000256" key="4">
    <source>
        <dbReference type="SAM" id="SignalP"/>
    </source>
</evidence>
<protein>
    <submittedName>
        <fullName evidence="6">SH3 domain and tetratricopeptide repeats 1</fullName>
    </submittedName>
</protein>
<keyword evidence="3" id="KW-0802">TPR repeat</keyword>
<evidence type="ECO:0000313" key="6">
    <source>
        <dbReference type="Ensembl" id="ENSSPUP00000003117.1"/>
    </source>
</evidence>
<dbReference type="Proteomes" id="UP000694392">
    <property type="component" value="Unplaced"/>
</dbReference>
<dbReference type="PROSITE" id="PS50005">
    <property type="entry name" value="TPR"/>
    <property type="match status" value="1"/>
</dbReference>
<feature type="chain" id="PRO_5034952581" evidence="4">
    <location>
        <begin position="24"/>
        <end position="1261"/>
    </location>
</feature>
<feature type="repeat" description="TPR" evidence="3">
    <location>
        <begin position="707"/>
        <end position="740"/>
    </location>
</feature>
<dbReference type="InterPro" id="IPR042772">
    <property type="entry name" value="SH3TC1/SH3TC2"/>
</dbReference>
<reference evidence="6" key="1">
    <citation type="submission" date="2025-08" db="UniProtKB">
        <authorList>
            <consortium name="Ensembl"/>
        </authorList>
    </citation>
    <scope>IDENTIFICATION</scope>
</reference>
<dbReference type="OMA" id="FTNEQQG"/>
<accession>A0A8D0GCN6</accession>
<dbReference type="PANTHER" id="PTHR22647">
    <property type="entry name" value="SH3 DOMAIN AND TETRATRICOPEPTIDE REPEATS CONTAINING PROTEIN"/>
    <property type="match status" value="1"/>
</dbReference>
<feature type="domain" description="SH3" evidence="5">
    <location>
        <begin position="231"/>
        <end position="294"/>
    </location>
</feature>
<dbReference type="SUPFAM" id="SSF50044">
    <property type="entry name" value="SH3-domain"/>
    <property type="match status" value="1"/>
</dbReference>
<organism evidence="6 7">
    <name type="scientific">Sphenodon punctatus</name>
    <name type="common">Tuatara</name>
    <name type="synonym">Hatteria punctata</name>
    <dbReference type="NCBI Taxonomy" id="8508"/>
    <lineage>
        <taxon>Eukaryota</taxon>
        <taxon>Metazoa</taxon>
        <taxon>Chordata</taxon>
        <taxon>Craniata</taxon>
        <taxon>Vertebrata</taxon>
        <taxon>Euteleostomi</taxon>
        <taxon>Lepidosauria</taxon>
        <taxon>Sphenodontia</taxon>
        <taxon>Sphenodontidae</taxon>
        <taxon>Sphenodon</taxon>
    </lineage>
</organism>
<dbReference type="InterPro" id="IPR019734">
    <property type="entry name" value="TPR_rpt"/>
</dbReference>
<evidence type="ECO:0000256" key="2">
    <source>
        <dbReference type="PROSITE-ProRule" id="PRU00192"/>
    </source>
</evidence>
<dbReference type="Gene3D" id="2.30.30.40">
    <property type="entry name" value="SH3 Domains"/>
    <property type="match status" value="1"/>
</dbReference>
<sequence>MDPASVIQCMLLSLLSSPDFSLCAWGQEQDPGAKSGNWSRSAFGPPGLGAAHELLFFPDISLKLIMVRRKTGLSDSRLQGYLRGRLRLLENESREAAAVFSELSARLLSIYSDQDLIVVTFKTFEEIWKFLTYHSLGFINHCMENLLLDQSFWLCSDEENEDEEAGINVSINKESLNLMYRGLLIQEGTFFVLHPDDFIKETTAAETDVKACQQRGTAYYQTNASTNPYYAAAGSCLAVSSYESAVPTEFSFQNGDKIEIVGFLIECMQWFVGRHVATGKVGFVKTAHVKPVTSNFLGEEENSFFTTERNLLEENVMQLLKETTNTDVCMVCRVAFVLISEMPRSWLKAESSSMEDKVKEFLMRCKDRQFTSEGTDSEEKEASDFSSKETSASSDELCFCIPSGEDAPLLNVLASLLSFLNSEEYEMHFQKLYDFSFTFLNTIFYGYAGEEELVDYFVLAREAAKKENLPWALTRLCFLLGRLSVRKLKFSQARVYFEEALGAIRGGFNDLHLLVALYANLTTIYLKQKNKEKCAYVLDKAASLLMGIPNYICSTELESDILKYALKRTILSRNKHAEARACFLLAKHYASFKKWEEALPFLERLQLLNNDLDLQNSSLSADCYFKLGEFYHKKCLPHIVLSCVKVASSQGSCTLLDSLRSIDLVIKNAPKQFGLRKSRETFPSQIAHYLRQALALETTQEQQKLSSTIYLSLSELYSHHKHYRKAIIYMEKALDTNPSVSAEGTINHLALLAWLHICHGQTSGALAMLNVVVDSLQSNLQQLAVIYNMIAIALKRSNNTKKAAESYYKALHISKEMGMMHNQAVILANFGALCLHSAARNLAEHYLVKAVKLFSGLSSVDCGREFVQVLLRLGYYYANGTHVEKGRIYYEWAFLVAMETNHLESQLQAIQLLCQFYSTILPDEAQCVIYNEYQLSLATKMSNKVLEGKILETISQLYISFGTERAYRSALEYTKRSLGIFIDLQKKRREAYAWLQAGKIYYILRQTELVDLYIQVAQNVALSTGDPNLGMALFEAAGDIFFNGNWEKEKAVTFYRDRALPLAIKTGNRNAELRLCNKLVELLLTLEAYEESLEYAQVSLTLSVNLGKDRLLNERVAYHRLAALHHRLGQCELAEHFYLKALSLCSSPLEFDEETLYYVKVYLILGDIIFYDLKDPFDAAGYYHLALAAAMDLGNKKAQLKIYTRLAIIYHNFLADREMSLFFYQKARAFATDLNVRRINLAPEQCYRSTPPPGHPSGVAR</sequence>
<evidence type="ECO:0000256" key="1">
    <source>
        <dbReference type="ARBA" id="ARBA00022443"/>
    </source>
</evidence>
<dbReference type="Ensembl" id="ENSSPUT00000003309.1">
    <property type="protein sequence ID" value="ENSSPUP00000003117.1"/>
    <property type="gene ID" value="ENSSPUG00000002294.1"/>
</dbReference>
<evidence type="ECO:0000313" key="7">
    <source>
        <dbReference type="Proteomes" id="UP000694392"/>
    </source>
</evidence>
<dbReference type="InterPro" id="IPR001452">
    <property type="entry name" value="SH3_domain"/>
</dbReference>
<keyword evidence="4" id="KW-0732">Signal</keyword>
<proteinExistence type="predicted"/>
<dbReference type="Gene3D" id="1.25.40.10">
    <property type="entry name" value="Tetratricopeptide repeat domain"/>
    <property type="match status" value="3"/>
</dbReference>
<evidence type="ECO:0000259" key="5">
    <source>
        <dbReference type="PROSITE" id="PS50002"/>
    </source>
</evidence>
<evidence type="ECO:0000256" key="3">
    <source>
        <dbReference type="PROSITE-ProRule" id="PRU00339"/>
    </source>
</evidence>
<dbReference type="PANTHER" id="PTHR22647:SF3">
    <property type="entry name" value="SH3 DOMAIN AND TETRATRICOPEPTIDE REPEAT-CONTAINING PROTEIN 1"/>
    <property type="match status" value="1"/>
</dbReference>
<dbReference type="CDD" id="cd11885">
    <property type="entry name" value="SH3_SH3TC"/>
    <property type="match status" value="1"/>
</dbReference>
<keyword evidence="1 2" id="KW-0728">SH3 domain</keyword>
<reference evidence="6" key="2">
    <citation type="submission" date="2025-09" db="UniProtKB">
        <authorList>
            <consortium name="Ensembl"/>
        </authorList>
    </citation>
    <scope>IDENTIFICATION</scope>
</reference>
<dbReference type="GeneTree" id="ENSGT00530000063812"/>
<dbReference type="SMART" id="SM00028">
    <property type="entry name" value="TPR"/>
    <property type="match status" value="7"/>
</dbReference>
<dbReference type="InterPro" id="IPR011990">
    <property type="entry name" value="TPR-like_helical_dom_sf"/>
</dbReference>
<dbReference type="SUPFAM" id="SSF48452">
    <property type="entry name" value="TPR-like"/>
    <property type="match status" value="4"/>
</dbReference>
<dbReference type="PROSITE" id="PS50002">
    <property type="entry name" value="SH3"/>
    <property type="match status" value="1"/>
</dbReference>